<name>A0AAU8A167_9BURK</name>
<evidence type="ECO:0000313" key="2">
    <source>
        <dbReference type="EMBL" id="XCC57359.1"/>
    </source>
</evidence>
<proteinExistence type="predicted"/>
<sequence>MFSRKLIHYITALTVAMSSLAPSISQAIAVAADAQGLTMEICIADGGKLAIDLQTDGKSEVMLDCPYCVAQTPLAIPLLTDLQFQAPISFVVIPPLYFQSPKPLFAWVKLPSHAPPNIS</sequence>
<keyword evidence="1" id="KW-0732">Signal</keyword>
<dbReference type="RefSeq" id="WP_353438389.1">
    <property type="nucleotide sequence ID" value="NZ_CP099959.1"/>
</dbReference>
<reference evidence="2" key="1">
    <citation type="submission" date="2022-06" db="EMBL/GenBank/DDBJ databases">
        <title>New Polynucleobacter species.</title>
        <authorList>
            <person name="Hahn M.W."/>
        </authorList>
    </citation>
    <scope>NUCLEOTIDE SEQUENCE</scope>
    <source>
        <strain evidence="2">UK-FUSCHL-C3</strain>
    </source>
</reference>
<dbReference type="InterPro" id="IPR021333">
    <property type="entry name" value="DUF2946"/>
</dbReference>
<gene>
    <name evidence="2" type="ORF">NKE59_07625</name>
</gene>
<feature type="signal peptide" evidence="1">
    <location>
        <begin position="1"/>
        <end position="27"/>
    </location>
</feature>
<dbReference type="AlphaFoldDB" id="A0AAU8A167"/>
<protein>
    <submittedName>
        <fullName evidence="2">DUF2946 family protein</fullName>
    </submittedName>
</protein>
<organism evidence="2">
    <name type="scientific">Polynucleobacter sp. UK-FUSCHL-C3</name>
    <dbReference type="NCBI Taxonomy" id="2955208"/>
    <lineage>
        <taxon>Bacteria</taxon>
        <taxon>Pseudomonadati</taxon>
        <taxon>Pseudomonadota</taxon>
        <taxon>Betaproteobacteria</taxon>
        <taxon>Burkholderiales</taxon>
        <taxon>Burkholderiaceae</taxon>
        <taxon>Polynucleobacter</taxon>
    </lineage>
</organism>
<dbReference type="Pfam" id="PF11162">
    <property type="entry name" value="DUF2946"/>
    <property type="match status" value="1"/>
</dbReference>
<dbReference type="EMBL" id="CP099959">
    <property type="protein sequence ID" value="XCC57359.1"/>
    <property type="molecule type" value="Genomic_DNA"/>
</dbReference>
<accession>A0AAU8A167</accession>
<evidence type="ECO:0000256" key="1">
    <source>
        <dbReference type="SAM" id="SignalP"/>
    </source>
</evidence>
<feature type="chain" id="PRO_5043369641" evidence="1">
    <location>
        <begin position="28"/>
        <end position="119"/>
    </location>
</feature>